<protein>
    <submittedName>
        <fullName evidence="1">Uncharacterized protein</fullName>
    </submittedName>
</protein>
<accession>A0A3N4HH55</accession>
<organism evidence="1 2">
    <name type="scientific">Ascobolus immersus RN42</name>
    <dbReference type="NCBI Taxonomy" id="1160509"/>
    <lineage>
        <taxon>Eukaryota</taxon>
        <taxon>Fungi</taxon>
        <taxon>Dikarya</taxon>
        <taxon>Ascomycota</taxon>
        <taxon>Pezizomycotina</taxon>
        <taxon>Pezizomycetes</taxon>
        <taxon>Pezizales</taxon>
        <taxon>Ascobolaceae</taxon>
        <taxon>Ascobolus</taxon>
    </lineage>
</organism>
<dbReference type="AlphaFoldDB" id="A0A3N4HH55"/>
<keyword evidence="2" id="KW-1185">Reference proteome</keyword>
<dbReference type="Proteomes" id="UP000275078">
    <property type="component" value="Unassembled WGS sequence"/>
</dbReference>
<reference evidence="1 2" key="1">
    <citation type="journal article" date="2018" name="Nat. Ecol. Evol.">
        <title>Pezizomycetes genomes reveal the molecular basis of ectomycorrhizal truffle lifestyle.</title>
        <authorList>
            <person name="Murat C."/>
            <person name="Payen T."/>
            <person name="Noel B."/>
            <person name="Kuo A."/>
            <person name="Morin E."/>
            <person name="Chen J."/>
            <person name="Kohler A."/>
            <person name="Krizsan K."/>
            <person name="Balestrini R."/>
            <person name="Da Silva C."/>
            <person name="Montanini B."/>
            <person name="Hainaut M."/>
            <person name="Levati E."/>
            <person name="Barry K.W."/>
            <person name="Belfiori B."/>
            <person name="Cichocki N."/>
            <person name="Clum A."/>
            <person name="Dockter R.B."/>
            <person name="Fauchery L."/>
            <person name="Guy J."/>
            <person name="Iotti M."/>
            <person name="Le Tacon F."/>
            <person name="Lindquist E.A."/>
            <person name="Lipzen A."/>
            <person name="Malagnac F."/>
            <person name="Mello A."/>
            <person name="Molinier V."/>
            <person name="Miyauchi S."/>
            <person name="Poulain J."/>
            <person name="Riccioni C."/>
            <person name="Rubini A."/>
            <person name="Sitrit Y."/>
            <person name="Splivallo R."/>
            <person name="Traeger S."/>
            <person name="Wang M."/>
            <person name="Zifcakova L."/>
            <person name="Wipf D."/>
            <person name="Zambonelli A."/>
            <person name="Paolocci F."/>
            <person name="Nowrousian M."/>
            <person name="Ottonello S."/>
            <person name="Baldrian P."/>
            <person name="Spatafora J.W."/>
            <person name="Henrissat B."/>
            <person name="Nagy L.G."/>
            <person name="Aury J.M."/>
            <person name="Wincker P."/>
            <person name="Grigoriev I.V."/>
            <person name="Bonfante P."/>
            <person name="Martin F.M."/>
        </authorList>
    </citation>
    <scope>NUCLEOTIDE SEQUENCE [LARGE SCALE GENOMIC DNA]</scope>
    <source>
        <strain evidence="1 2">RN42</strain>
    </source>
</reference>
<name>A0A3N4HH55_ASCIM</name>
<gene>
    <name evidence="1" type="ORF">BJ508DRAFT_366771</name>
</gene>
<evidence type="ECO:0000313" key="1">
    <source>
        <dbReference type="EMBL" id="RPA73339.1"/>
    </source>
</evidence>
<proteinExistence type="predicted"/>
<evidence type="ECO:0000313" key="2">
    <source>
        <dbReference type="Proteomes" id="UP000275078"/>
    </source>
</evidence>
<sequence>MRLAFGEYHSDEAVPMASDVCAKVLRLLFDHNYSSYNLHPRALRELAEYCMDFYFAEYLPFVSKMVANLTFPDLICTKASALEYPTHVYRLLQNDSSSDSQLGARHKAGLLRPEQVEVVSFAYVGVNAGLSTLMDSWSKSAQELSNFTADDVSAEASEKLLSSFAKFCLKELRLHLEASISVVWFFASLRSERLELLLLRYLREDGFDAELAGEFNRRQKQKVKELIFNHVQGAGSRYMGTTGMFGDMRLPWNARGRVGNARD</sequence>
<dbReference type="EMBL" id="ML119824">
    <property type="protein sequence ID" value="RPA73339.1"/>
    <property type="molecule type" value="Genomic_DNA"/>
</dbReference>